<evidence type="ECO:0000256" key="5">
    <source>
        <dbReference type="ARBA" id="ARBA00022617"/>
    </source>
</evidence>
<evidence type="ECO:0000256" key="8">
    <source>
        <dbReference type="ARBA" id="ARBA00022848"/>
    </source>
</evidence>
<dbReference type="Pfam" id="PF00067">
    <property type="entry name" value="p450"/>
    <property type="match status" value="1"/>
</dbReference>
<evidence type="ECO:0000256" key="12">
    <source>
        <dbReference type="ARBA" id="ARBA00023136"/>
    </source>
</evidence>
<evidence type="ECO:0000256" key="11">
    <source>
        <dbReference type="ARBA" id="ARBA00023033"/>
    </source>
</evidence>
<dbReference type="PANTHER" id="PTHR24289:SF1">
    <property type="entry name" value="STEROID 17-ALPHA-HYDROXYLASE_17,20 LYASE"/>
    <property type="match status" value="1"/>
</dbReference>
<keyword evidence="11 14" id="KW-0503">Monooxygenase</keyword>
<evidence type="ECO:0000256" key="14">
    <source>
        <dbReference type="RuleBase" id="RU000461"/>
    </source>
</evidence>
<dbReference type="PANTHER" id="PTHR24289">
    <property type="entry name" value="STEROID 17-ALPHA-HYDROXYLASE/17,20 LYASE"/>
    <property type="match status" value="1"/>
</dbReference>
<evidence type="ECO:0000256" key="3">
    <source>
        <dbReference type="ARBA" id="ARBA00004406"/>
    </source>
</evidence>
<evidence type="ECO:0000313" key="16">
    <source>
        <dbReference type="Proteomes" id="UP001195483"/>
    </source>
</evidence>
<keyword evidence="5 13" id="KW-0349">Heme</keyword>
<evidence type="ECO:0000256" key="2">
    <source>
        <dbReference type="ARBA" id="ARBA00004174"/>
    </source>
</evidence>
<comment type="subcellular location">
    <subcellularLocation>
        <location evidence="3">Endoplasmic reticulum membrane</location>
        <topology evidence="3">Peripheral membrane protein</topology>
    </subcellularLocation>
    <subcellularLocation>
        <location evidence="2">Microsome membrane</location>
        <topology evidence="2">Peripheral membrane protein</topology>
    </subcellularLocation>
</comment>
<evidence type="ECO:0000313" key="15">
    <source>
        <dbReference type="EMBL" id="KAK3589276.1"/>
    </source>
</evidence>
<keyword evidence="7" id="KW-0256">Endoplasmic reticulum</keyword>
<dbReference type="FunFam" id="1.10.630.10:FF:000238">
    <property type="entry name" value="Cytochrome P450 2A6"/>
    <property type="match status" value="1"/>
</dbReference>
<dbReference type="PRINTS" id="PR00463">
    <property type="entry name" value="EP450I"/>
</dbReference>
<evidence type="ECO:0000256" key="10">
    <source>
        <dbReference type="ARBA" id="ARBA00023004"/>
    </source>
</evidence>
<dbReference type="EMBL" id="JAEAOA010000554">
    <property type="protein sequence ID" value="KAK3589276.1"/>
    <property type="molecule type" value="Genomic_DNA"/>
</dbReference>
<dbReference type="Proteomes" id="UP001195483">
    <property type="component" value="Unassembled WGS sequence"/>
</dbReference>
<evidence type="ECO:0008006" key="17">
    <source>
        <dbReference type="Google" id="ProtNLM"/>
    </source>
</evidence>
<reference evidence="15" key="2">
    <citation type="journal article" date="2021" name="Genome Biol. Evol.">
        <title>Developing a high-quality reference genome for a parasitic bivalve with doubly uniparental inheritance (Bivalvia: Unionida).</title>
        <authorList>
            <person name="Smith C.H."/>
        </authorList>
    </citation>
    <scope>NUCLEOTIDE SEQUENCE</scope>
    <source>
        <strain evidence="15">CHS0354</strain>
        <tissue evidence="15">Mantle</tissue>
    </source>
</reference>
<dbReference type="GO" id="GO:0020037">
    <property type="term" value="F:heme binding"/>
    <property type="evidence" value="ECO:0007669"/>
    <property type="project" value="InterPro"/>
</dbReference>
<protein>
    <recommendedName>
        <fullName evidence="17">Cytochrome P450</fullName>
    </recommendedName>
</protein>
<evidence type="ECO:0000256" key="6">
    <source>
        <dbReference type="ARBA" id="ARBA00022723"/>
    </source>
</evidence>
<keyword evidence="10 13" id="KW-0408">Iron</keyword>
<dbReference type="GO" id="GO:0004497">
    <property type="term" value="F:monooxygenase activity"/>
    <property type="evidence" value="ECO:0007669"/>
    <property type="project" value="UniProtKB-KW"/>
</dbReference>
<evidence type="ECO:0000256" key="7">
    <source>
        <dbReference type="ARBA" id="ARBA00022824"/>
    </source>
</evidence>
<reference evidence="15" key="1">
    <citation type="journal article" date="2021" name="Genome Biol. Evol.">
        <title>A High-Quality Reference Genome for a Parasitic Bivalve with Doubly Uniparental Inheritance (Bivalvia: Unionida).</title>
        <authorList>
            <person name="Smith C.H."/>
        </authorList>
    </citation>
    <scope>NUCLEOTIDE SEQUENCE</scope>
    <source>
        <strain evidence="15">CHS0354</strain>
    </source>
</reference>
<dbReference type="GO" id="GO:0016705">
    <property type="term" value="F:oxidoreductase activity, acting on paired donors, with incorporation or reduction of molecular oxygen"/>
    <property type="evidence" value="ECO:0007669"/>
    <property type="project" value="InterPro"/>
</dbReference>
<dbReference type="GO" id="GO:0005506">
    <property type="term" value="F:iron ion binding"/>
    <property type="evidence" value="ECO:0007669"/>
    <property type="project" value="InterPro"/>
</dbReference>
<keyword evidence="8" id="KW-0492">Microsome</keyword>
<dbReference type="GO" id="GO:0005789">
    <property type="term" value="C:endoplasmic reticulum membrane"/>
    <property type="evidence" value="ECO:0007669"/>
    <property type="project" value="UniProtKB-SubCell"/>
</dbReference>
<dbReference type="InterPro" id="IPR017972">
    <property type="entry name" value="Cyt_P450_CS"/>
</dbReference>
<accession>A0AAE0VTA8</accession>
<dbReference type="SUPFAM" id="SSF48264">
    <property type="entry name" value="Cytochrome P450"/>
    <property type="match status" value="1"/>
</dbReference>
<name>A0AAE0VTA8_9BIVA</name>
<comment type="cofactor">
    <cofactor evidence="1 13">
        <name>heme</name>
        <dbReference type="ChEBI" id="CHEBI:30413"/>
    </cofactor>
</comment>
<keyword evidence="12" id="KW-0472">Membrane</keyword>
<evidence type="ECO:0000256" key="9">
    <source>
        <dbReference type="ARBA" id="ARBA00023002"/>
    </source>
</evidence>
<gene>
    <name evidence="15" type="ORF">CHS0354_008339</name>
</gene>
<sequence length="479" mass="54209">MLSRIAKSPPGPPGWPILGCLLEIDFSRMHDSFDQWAKQYGSLILCKMATKALVVISCPRLVKKGLAEKSCSDVLNDRQDTFVSKYIMDNAKGVLFGKYGQTTTELRKIMYKGLNTHCQAAPQFEIIARKELERLINNVADQRGRDFNPNELVSSSIANIVAILLSGSVADEKDAEVIWEYNKAMRKSIEVTTDSMLLTFPFLRFLPVEVGRRYRRTMQAKEDLLKKFFHSNKETYEAGRERGLVDILLKLKSQEKLNGDIQWLTDSNIKAIIQDIIFGGLGSITYGILSLLLTLLHHHECVDGIYQEIVKVIGLDRCPSLQDRPAMPYTEAVILETLRYITPVPVSGPHRAMEDVELEGYTIPKEATIMINIWTIHHDTAIWGDPWTFRPKRFLDDNGELLPEDHTLRQSLVNFGSGPRSCVGENLARSRIFLYLTTLVQTFDLLPPEVGTLISDDPRTFLPGGVLRPPDYKMRAVAR</sequence>
<dbReference type="InterPro" id="IPR036396">
    <property type="entry name" value="Cyt_P450_sf"/>
</dbReference>
<evidence type="ECO:0000256" key="13">
    <source>
        <dbReference type="PIRSR" id="PIRSR602401-1"/>
    </source>
</evidence>
<evidence type="ECO:0000256" key="4">
    <source>
        <dbReference type="ARBA" id="ARBA00010617"/>
    </source>
</evidence>
<dbReference type="PROSITE" id="PS00086">
    <property type="entry name" value="CYTOCHROME_P450"/>
    <property type="match status" value="1"/>
</dbReference>
<dbReference type="InterPro" id="IPR001128">
    <property type="entry name" value="Cyt_P450"/>
</dbReference>
<dbReference type="Gene3D" id="1.10.630.10">
    <property type="entry name" value="Cytochrome P450"/>
    <property type="match status" value="1"/>
</dbReference>
<keyword evidence="16" id="KW-1185">Reference proteome</keyword>
<dbReference type="AlphaFoldDB" id="A0AAE0VTA8"/>
<organism evidence="15 16">
    <name type="scientific">Potamilus streckersoni</name>
    <dbReference type="NCBI Taxonomy" id="2493646"/>
    <lineage>
        <taxon>Eukaryota</taxon>
        <taxon>Metazoa</taxon>
        <taxon>Spiralia</taxon>
        <taxon>Lophotrochozoa</taxon>
        <taxon>Mollusca</taxon>
        <taxon>Bivalvia</taxon>
        <taxon>Autobranchia</taxon>
        <taxon>Heteroconchia</taxon>
        <taxon>Palaeoheterodonta</taxon>
        <taxon>Unionida</taxon>
        <taxon>Unionoidea</taxon>
        <taxon>Unionidae</taxon>
        <taxon>Ambleminae</taxon>
        <taxon>Lampsilini</taxon>
        <taxon>Potamilus</taxon>
    </lineage>
</organism>
<keyword evidence="9 14" id="KW-0560">Oxidoreductase</keyword>
<dbReference type="InterPro" id="IPR002401">
    <property type="entry name" value="Cyt_P450_E_grp-I"/>
</dbReference>
<comment type="similarity">
    <text evidence="4 14">Belongs to the cytochrome P450 family.</text>
</comment>
<feature type="binding site" description="axial binding residue" evidence="13">
    <location>
        <position position="422"/>
    </location>
    <ligand>
        <name>heme</name>
        <dbReference type="ChEBI" id="CHEBI:30413"/>
    </ligand>
    <ligandPart>
        <name>Fe</name>
        <dbReference type="ChEBI" id="CHEBI:18248"/>
    </ligandPart>
</feature>
<evidence type="ECO:0000256" key="1">
    <source>
        <dbReference type="ARBA" id="ARBA00001971"/>
    </source>
</evidence>
<keyword evidence="6 13" id="KW-0479">Metal-binding</keyword>
<comment type="caution">
    <text evidence="15">The sequence shown here is derived from an EMBL/GenBank/DDBJ whole genome shotgun (WGS) entry which is preliminary data.</text>
</comment>
<reference evidence="15" key="3">
    <citation type="submission" date="2023-05" db="EMBL/GenBank/DDBJ databases">
        <authorList>
            <person name="Smith C.H."/>
        </authorList>
    </citation>
    <scope>NUCLEOTIDE SEQUENCE</scope>
    <source>
        <strain evidence="15">CHS0354</strain>
        <tissue evidence="15">Mantle</tissue>
    </source>
</reference>
<proteinExistence type="inferred from homology"/>